<gene>
    <name evidence="2" type="ORF">FYJ59_02675</name>
</gene>
<feature type="transmembrane region" description="Helical" evidence="1">
    <location>
        <begin position="146"/>
        <end position="168"/>
    </location>
</feature>
<dbReference type="Pfam" id="PF12822">
    <property type="entry name" value="ECF_trnsprt"/>
    <property type="match status" value="1"/>
</dbReference>
<name>A0A6L5YGT5_9FIRM</name>
<protein>
    <submittedName>
        <fullName evidence="2">ECF transporter S component</fullName>
    </submittedName>
</protein>
<dbReference type="InterPro" id="IPR024529">
    <property type="entry name" value="ECF_trnsprt_substrate-spec"/>
</dbReference>
<proteinExistence type="predicted"/>
<feature type="transmembrane region" description="Helical" evidence="1">
    <location>
        <begin position="42"/>
        <end position="63"/>
    </location>
</feature>
<feature type="transmembrane region" description="Helical" evidence="1">
    <location>
        <begin position="109"/>
        <end position="134"/>
    </location>
</feature>
<reference evidence="2 3" key="1">
    <citation type="submission" date="2019-08" db="EMBL/GenBank/DDBJ databases">
        <title>In-depth cultivation of the pig gut microbiome towards novel bacterial diversity and tailored functional studies.</title>
        <authorList>
            <person name="Wylensek D."/>
            <person name="Hitch T.C.A."/>
            <person name="Clavel T."/>
        </authorList>
    </citation>
    <scope>NUCLEOTIDE SEQUENCE [LARGE SCALE GENOMIC DNA]</scope>
    <source>
        <strain evidence="2 3">WCA3-601-WT-6H</strain>
    </source>
</reference>
<keyword evidence="1" id="KW-0812">Transmembrane</keyword>
<keyword evidence="1" id="KW-0472">Membrane</keyword>
<comment type="caution">
    <text evidence="2">The sequence shown here is derived from an EMBL/GenBank/DDBJ whole genome shotgun (WGS) entry which is preliminary data.</text>
</comment>
<keyword evidence="1" id="KW-1133">Transmembrane helix</keyword>
<evidence type="ECO:0000256" key="1">
    <source>
        <dbReference type="SAM" id="Phobius"/>
    </source>
</evidence>
<organism evidence="2 3">
    <name type="scientific">Waltera intestinalis</name>
    <dbReference type="NCBI Taxonomy" id="2606635"/>
    <lineage>
        <taxon>Bacteria</taxon>
        <taxon>Bacillati</taxon>
        <taxon>Bacillota</taxon>
        <taxon>Clostridia</taxon>
        <taxon>Lachnospirales</taxon>
        <taxon>Lachnospiraceae</taxon>
        <taxon>Waltera</taxon>
    </lineage>
</organism>
<dbReference type="Proteomes" id="UP000476055">
    <property type="component" value="Unassembled WGS sequence"/>
</dbReference>
<dbReference type="RefSeq" id="WP_154495146.1">
    <property type="nucleotide sequence ID" value="NZ_VUMU01000002.1"/>
</dbReference>
<evidence type="ECO:0000313" key="2">
    <source>
        <dbReference type="EMBL" id="MST57158.1"/>
    </source>
</evidence>
<accession>A0A6L5YGT5</accession>
<feature type="transmembrane region" description="Helical" evidence="1">
    <location>
        <begin position="75"/>
        <end position="97"/>
    </location>
</feature>
<keyword evidence="3" id="KW-1185">Reference proteome</keyword>
<dbReference type="GO" id="GO:0022857">
    <property type="term" value="F:transmembrane transporter activity"/>
    <property type="evidence" value="ECO:0007669"/>
    <property type="project" value="InterPro"/>
</dbReference>
<dbReference type="AlphaFoldDB" id="A0A6L5YGT5"/>
<dbReference type="Gene3D" id="1.10.1760.20">
    <property type="match status" value="1"/>
</dbReference>
<evidence type="ECO:0000313" key="3">
    <source>
        <dbReference type="Proteomes" id="UP000476055"/>
    </source>
</evidence>
<feature type="transmembrane region" description="Helical" evidence="1">
    <location>
        <begin position="12"/>
        <end position="30"/>
    </location>
</feature>
<sequence length="190" mass="20022">MKKLTVLNKSIITALCVALCVVLPMALHAIPKGGVLFSPMHLPVLLCGLVCGAPFGLICGILGPFVSSMLTGMPAFGYMPIMMIELGLYGLISGLVMQLLRSGKLVIDLYAALIIAMLGGRVITGILRALIFAGGSYSWSAWATGYFVSCLPGIILQLILLPTIYVALERAHLLPVRYAAVSATAETEAA</sequence>
<dbReference type="EMBL" id="VUMU01000002">
    <property type="protein sequence ID" value="MST57158.1"/>
    <property type="molecule type" value="Genomic_DNA"/>
</dbReference>